<dbReference type="SUPFAM" id="SSF52540">
    <property type="entry name" value="P-loop containing nucleoside triphosphate hydrolases"/>
    <property type="match status" value="1"/>
</dbReference>
<dbReference type="PIRSF" id="PIRSF015617">
    <property type="entry name" value="Adensltrnsf_CobA"/>
    <property type="match status" value="1"/>
</dbReference>
<dbReference type="GO" id="GO:0008817">
    <property type="term" value="F:corrinoid adenosyltransferase activity"/>
    <property type="evidence" value="ECO:0007669"/>
    <property type="project" value="UniProtKB-EC"/>
</dbReference>
<dbReference type="NCBIfam" id="NF004637">
    <property type="entry name" value="PRK05986.1"/>
    <property type="match status" value="1"/>
</dbReference>
<dbReference type="PANTHER" id="PTHR46638">
    <property type="entry name" value="CORRINOID ADENOSYLTRANSFERASE"/>
    <property type="match status" value="1"/>
</dbReference>
<dbReference type="Gene3D" id="3.40.50.300">
    <property type="entry name" value="P-loop containing nucleotide triphosphate hydrolases"/>
    <property type="match status" value="1"/>
</dbReference>
<dbReference type="InterPro" id="IPR003724">
    <property type="entry name" value="CblAdoTrfase_CobA"/>
</dbReference>
<dbReference type="GO" id="GO:0005524">
    <property type="term" value="F:ATP binding"/>
    <property type="evidence" value="ECO:0007669"/>
    <property type="project" value="InterPro"/>
</dbReference>
<organism evidence="1">
    <name type="scientific">hydrothermal vent metagenome</name>
    <dbReference type="NCBI Taxonomy" id="652676"/>
    <lineage>
        <taxon>unclassified sequences</taxon>
        <taxon>metagenomes</taxon>
        <taxon>ecological metagenomes</taxon>
    </lineage>
</organism>
<proteinExistence type="predicted"/>
<reference evidence="1" key="1">
    <citation type="submission" date="2018-06" db="EMBL/GenBank/DDBJ databases">
        <authorList>
            <person name="Zhirakovskaya E."/>
        </authorList>
    </citation>
    <scope>NUCLEOTIDE SEQUENCE</scope>
</reference>
<dbReference type="PANTHER" id="PTHR46638:SF1">
    <property type="entry name" value="CORRINOID ADENOSYLTRANSFERASE"/>
    <property type="match status" value="1"/>
</dbReference>
<protein>
    <submittedName>
        <fullName evidence="1">Cob(I)alamin adenosyltransferase</fullName>
        <ecNumber evidence="1">2.5.1.17</ecNumber>
    </submittedName>
</protein>
<dbReference type="NCBIfam" id="TIGR00708">
    <property type="entry name" value="cobA"/>
    <property type="match status" value="1"/>
</dbReference>
<dbReference type="GO" id="GO:0009236">
    <property type="term" value="P:cobalamin biosynthetic process"/>
    <property type="evidence" value="ECO:0007669"/>
    <property type="project" value="InterPro"/>
</dbReference>
<dbReference type="EMBL" id="UOGB01000195">
    <property type="protein sequence ID" value="VAX21120.1"/>
    <property type="molecule type" value="Genomic_DNA"/>
</dbReference>
<dbReference type="Pfam" id="PF02572">
    <property type="entry name" value="CobA_CobO_BtuR"/>
    <property type="match status" value="1"/>
</dbReference>
<sequence>MEEVKGITVIFTGDGKGKTSAALGVVARSLGHGKKCKVIQFIKGRRRSGEHYLAERLAPDLEIVMTGKGFTWLADVSREDHETQAQEGLKLAQEAITSGRYAVVALDEILYALRSGLVKIEQVEKLIDLRPEGSHLVLTGRDAPQRLIDKADLVTNMQVIKHPKQAGIPAQKGMDY</sequence>
<evidence type="ECO:0000313" key="1">
    <source>
        <dbReference type="EMBL" id="VAX21120.1"/>
    </source>
</evidence>
<dbReference type="CDD" id="cd00561">
    <property type="entry name" value="CobA_ACA"/>
    <property type="match status" value="1"/>
</dbReference>
<dbReference type="EC" id="2.5.1.17" evidence="1"/>
<gene>
    <name evidence="1" type="ORF">MNBD_NITROSPINAE03-510</name>
</gene>
<accession>A0A3B1CEM9</accession>
<dbReference type="AlphaFoldDB" id="A0A3B1CEM9"/>
<dbReference type="InterPro" id="IPR027417">
    <property type="entry name" value="P-loop_NTPase"/>
</dbReference>
<keyword evidence="1" id="KW-0808">Transferase</keyword>
<name>A0A3B1CEM9_9ZZZZ</name>